<proteinExistence type="predicted"/>
<gene>
    <name evidence="1" type="ORF">C5O19_13295</name>
</gene>
<dbReference type="AlphaFoldDB" id="A0A2S7ISD7"/>
<protein>
    <submittedName>
        <fullName evidence="1">DUF952 domain-containing protein</fullName>
    </submittedName>
</protein>
<sequence>MFYHIVQPAYWSTLEEATPYTPETFAAEGFIHLSTQEQVAGVLERYYAGVRPLLLLHLDETRFSAPLRYEASTGGELFPHLYGPLNRDAIVQIETLPEV</sequence>
<dbReference type="PANTHER" id="PTHR34129">
    <property type="entry name" value="BLR1139 PROTEIN"/>
    <property type="match status" value="1"/>
</dbReference>
<dbReference type="SUPFAM" id="SSF56399">
    <property type="entry name" value="ADP-ribosylation"/>
    <property type="match status" value="1"/>
</dbReference>
<dbReference type="RefSeq" id="WP_104712950.1">
    <property type="nucleotide sequence ID" value="NZ_PTRA01000001.1"/>
</dbReference>
<evidence type="ECO:0000313" key="2">
    <source>
        <dbReference type="Proteomes" id="UP000239590"/>
    </source>
</evidence>
<dbReference type="Proteomes" id="UP000239590">
    <property type="component" value="Unassembled WGS sequence"/>
</dbReference>
<reference evidence="2" key="1">
    <citation type="submission" date="2018-02" db="EMBL/GenBank/DDBJ databases">
        <title>Genome sequencing of Solimonas sp. HR-BB.</title>
        <authorList>
            <person name="Lee Y."/>
            <person name="Jeon C.O."/>
        </authorList>
    </citation>
    <scope>NUCLEOTIDE SEQUENCE [LARGE SCALE GENOMIC DNA]</scope>
    <source>
        <strain evidence="2">HR-U</strain>
    </source>
</reference>
<evidence type="ECO:0000313" key="1">
    <source>
        <dbReference type="EMBL" id="PQA60548.1"/>
    </source>
</evidence>
<dbReference type="InterPro" id="IPR009297">
    <property type="entry name" value="DUF952"/>
</dbReference>
<dbReference type="PANTHER" id="PTHR34129:SF1">
    <property type="entry name" value="DUF952 DOMAIN-CONTAINING PROTEIN"/>
    <property type="match status" value="1"/>
</dbReference>
<accession>A0A2S7ISD7</accession>
<dbReference type="Gene3D" id="3.20.170.20">
    <property type="entry name" value="Protein of unknown function DUF952"/>
    <property type="match status" value="1"/>
</dbReference>
<comment type="caution">
    <text evidence="1">The sequence shown here is derived from an EMBL/GenBank/DDBJ whole genome shotgun (WGS) entry which is preliminary data.</text>
</comment>
<organism evidence="1 2">
    <name type="scientific">Siphonobacter curvatus</name>
    <dbReference type="NCBI Taxonomy" id="2094562"/>
    <lineage>
        <taxon>Bacteria</taxon>
        <taxon>Pseudomonadati</taxon>
        <taxon>Bacteroidota</taxon>
        <taxon>Cytophagia</taxon>
        <taxon>Cytophagales</taxon>
        <taxon>Cytophagaceae</taxon>
        <taxon>Siphonobacter</taxon>
    </lineage>
</organism>
<dbReference type="OrthoDB" id="5638018at2"/>
<dbReference type="EMBL" id="PTRA01000001">
    <property type="protein sequence ID" value="PQA60548.1"/>
    <property type="molecule type" value="Genomic_DNA"/>
</dbReference>
<name>A0A2S7ISD7_9BACT</name>
<keyword evidence="2" id="KW-1185">Reference proteome</keyword>
<dbReference type="Pfam" id="PF06108">
    <property type="entry name" value="DUF952"/>
    <property type="match status" value="1"/>
</dbReference>